<feature type="transmembrane region" description="Helical" evidence="4">
    <location>
        <begin position="109"/>
        <end position="127"/>
    </location>
</feature>
<feature type="transmembrane region" description="Helical" evidence="4">
    <location>
        <begin position="139"/>
        <end position="162"/>
    </location>
</feature>
<evidence type="ECO:0000256" key="4">
    <source>
        <dbReference type="SAM" id="Phobius"/>
    </source>
</evidence>
<evidence type="ECO:0000256" key="3">
    <source>
        <dbReference type="ARBA" id="ARBA00023136"/>
    </source>
</evidence>
<organism evidence="6 7">
    <name type="scientific">Candidatus Nealsonbacteria bacterium RBG_13_42_11</name>
    <dbReference type="NCBI Taxonomy" id="1801663"/>
    <lineage>
        <taxon>Bacteria</taxon>
        <taxon>Candidatus Nealsoniibacteriota</taxon>
    </lineage>
</organism>
<comment type="caution">
    <text evidence="6">The sequence shown here is derived from an EMBL/GenBank/DDBJ whole genome shotgun (WGS) entry which is preliminary data.</text>
</comment>
<feature type="transmembrane region" description="Helical" evidence="4">
    <location>
        <begin position="168"/>
        <end position="187"/>
    </location>
</feature>
<dbReference type="EMBL" id="MHLY01000003">
    <property type="protein sequence ID" value="OGZ19021.1"/>
    <property type="molecule type" value="Genomic_DNA"/>
</dbReference>
<reference evidence="6 7" key="1">
    <citation type="journal article" date="2016" name="Nat. Commun.">
        <title>Thousands of microbial genomes shed light on interconnected biogeochemical processes in an aquifer system.</title>
        <authorList>
            <person name="Anantharaman K."/>
            <person name="Brown C.T."/>
            <person name="Hug L.A."/>
            <person name="Sharon I."/>
            <person name="Castelle C.J."/>
            <person name="Probst A.J."/>
            <person name="Thomas B.C."/>
            <person name="Singh A."/>
            <person name="Wilkins M.J."/>
            <person name="Karaoz U."/>
            <person name="Brodie E.L."/>
            <person name="Williams K.H."/>
            <person name="Hubbard S.S."/>
            <person name="Banfield J.F."/>
        </authorList>
    </citation>
    <scope>NUCLEOTIDE SEQUENCE [LARGE SCALE GENOMIC DNA]</scope>
</reference>
<keyword evidence="1 4" id="KW-0812">Transmembrane</keyword>
<proteinExistence type="predicted"/>
<feature type="domain" description="Major facilitator superfamily (MFS) profile" evidence="5">
    <location>
        <begin position="8"/>
        <end position="208"/>
    </location>
</feature>
<evidence type="ECO:0000259" key="5">
    <source>
        <dbReference type="PROSITE" id="PS50850"/>
    </source>
</evidence>
<protein>
    <recommendedName>
        <fullName evidence="5">Major facilitator superfamily (MFS) profile domain-containing protein</fullName>
    </recommendedName>
</protein>
<dbReference type="PANTHER" id="PTHR23518:SF2">
    <property type="entry name" value="MAJOR FACILITATOR SUPERFAMILY TRANSPORTER"/>
    <property type="match status" value="1"/>
</dbReference>
<name>A0A1G2E193_9BACT</name>
<dbReference type="STRING" id="1801663.A2175_01695"/>
<dbReference type="Pfam" id="PF07690">
    <property type="entry name" value="MFS_1"/>
    <property type="match status" value="1"/>
</dbReference>
<dbReference type="InterPro" id="IPR011701">
    <property type="entry name" value="MFS"/>
</dbReference>
<dbReference type="PANTHER" id="PTHR23518">
    <property type="entry name" value="C-METHYLTRANSFERASE"/>
    <property type="match status" value="1"/>
</dbReference>
<feature type="transmembrane region" description="Helical" evidence="4">
    <location>
        <begin position="77"/>
        <end position="97"/>
    </location>
</feature>
<dbReference type="GO" id="GO:0022857">
    <property type="term" value="F:transmembrane transporter activity"/>
    <property type="evidence" value="ECO:0007669"/>
    <property type="project" value="InterPro"/>
</dbReference>
<feature type="transmembrane region" description="Helical" evidence="4">
    <location>
        <begin position="40"/>
        <end position="56"/>
    </location>
</feature>
<dbReference type="Gene3D" id="1.20.1250.20">
    <property type="entry name" value="MFS general substrate transporter like domains"/>
    <property type="match status" value="1"/>
</dbReference>
<accession>A0A1G2E193</accession>
<gene>
    <name evidence="6" type="ORF">A2175_01695</name>
</gene>
<dbReference type="AlphaFoldDB" id="A0A1G2E193"/>
<sequence>MAININKVIKTLIVSDFFLLSGWGLISPIFAIFLTKQIQGGNLTMVGFVATTYWVIKSIIQPFIAHHLDKNHGEKDDFLFLIIGMFVANLIPLGYIFSSQPWHIFTLEFIRGLAMACVVPTWSAIFTRHIDQGREAFSWSLESTGVGFAAGLAGALGGILASLVGFKAVFVLVSIFGLISSALLLLIRNQIFQRNHFAPKVPPSEKPF</sequence>
<keyword evidence="2 4" id="KW-1133">Transmembrane helix</keyword>
<evidence type="ECO:0000313" key="6">
    <source>
        <dbReference type="EMBL" id="OGZ19021.1"/>
    </source>
</evidence>
<dbReference type="InterPro" id="IPR020846">
    <property type="entry name" value="MFS_dom"/>
</dbReference>
<dbReference type="PROSITE" id="PS50850">
    <property type="entry name" value="MFS"/>
    <property type="match status" value="1"/>
</dbReference>
<evidence type="ECO:0000313" key="7">
    <source>
        <dbReference type="Proteomes" id="UP000176755"/>
    </source>
</evidence>
<evidence type="ECO:0000256" key="2">
    <source>
        <dbReference type="ARBA" id="ARBA00022989"/>
    </source>
</evidence>
<dbReference type="InterPro" id="IPR036259">
    <property type="entry name" value="MFS_trans_sf"/>
</dbReference>
<dbReference type="SUPFAM" id="SSF103473">
    <property type="entry name" value="MFS general substrate transporter"/>
    <property type="match status" value="1"/>
</dbReference>
<feature type="transmembrane region" description="Helical" evidence="4">
    <location>
        <begin position="12"/>
        <end position="34"/>
    </location>
</feature>
<evidence type="ECO:0000256" key="1">
    <source>
        <dbReference type="ARBA" id="ARBA00022692"/>
    </source>
</evidence>
<dbReference type="Proteomes" id="UP000176755">
    <property type="component" value="Unassembled WGS sequence"/>
</dbReference>
<keyword evidence="3 4" id="KW-0472">Membrane</keyword>